<comment type="similarity">
    <text evidence="5 14">Belongs to the aldose epimerase family.</text>
</comment>
<dbReference type="PROSITE" id="PS00545">
    <property type="entry name" value="ALDOSE_1_EPIMERASE"/>
    <property type="match status" value="1"/>
</dbReference>
<dbReference type="InterPro" id="IPR015443">
    <property type="entry name" value="Aldose_1-epimerase"/>
</dbReference>
<dbReference type="PIRSF" id="PIRSF005096">
    <property type="entry name" value="GALM"/>
    <property type="match status" value="1"/>
</dbReference>
<dbReference type="InterPro" id="IPR011013">
    <property type="entry name" value="Gal_mutarotase_sf_dom"/>
</dbReference>
<dbReference type="GO" id="GO:0030246">
    <property type="term" value="F:carbohydrate binding"/>
    <property type="evidence" value="ECO:0007669"/>
    <property type="project" value="InterPro"/>
</dbReference>
<keyword evidence="13 14" id="KW-0119">Carbohydrate metabolism</keyword>
<evidence type="ECO:0000256" key="14">
    <source>
        <dbReference type="PIRNR" id="PIRNR005096"/>
    </source>
</evidence>
<evidence type="ECO:0000256" key="6">
    <source>
        <dbReference type="ARBA" id="ARBA00011245"/>
    </source>
</evidence>
<comment type="catalytic activity">
    <reaction evidence="1 14">
        <text>alpha-D-glucose = beta-D-glucose</text>
        <dbReference type="Rhea" id="RHEA:10264"/>
        <dbReference type="ChEBI" id="CHEBI:15903"/>
        <dbReference type="ChEBI" id="CHEBI:17925"/>
        <dbReference type="EC" id="5.1.3.3"/>
    </reaction>
</comment>
<gene>
    <name evidence="18" type="primary">mro</name>
    <name evidence="18" type="ORF">KL86DYS2_12152</name>
</gene>
<evidence type="ECO:0000256" key="11">
    <source>
        <dbReference type="ARBA" id="ARBA00022837"/>
    </source>
</evidence>
<dbReference type="GO" id="GO:0005737">
    <property type="term" value="C:cytoplasm"/>
    <property type="evidence" value="ECO:0007669"/>
    <property type="project" value="UniProtKB-SubCell"/>
</dbReference>
<evidence type="ECO:0000256" key="7">
    <source>
        <dbReference type="ARBA" id="ARBA00013185"/>
    </source>
</evidence>
<dbReference type="InterPro" id="IPR047215">
    <property type="entry name" value="Galactose_mutarotase-like"/>
</dbReference>
<evidence type="ECO:0000256" key="5">
    <source>
        <dbReference type="ARBA" id="ARBA00006206"/>
    </source>
</evidence>
<reference evidence="18" key="1">
    <citation type="submission" date="2016-04" db="EMBL/GenBank/DDBJ databases">
        <authorList>
            <person name="Evans L.H."/>
            <person name="Alamgir A."/>
            <person name="Owens N."/>
            <person name="Weber N.D."/>
            <person name="Virtaneva K."/>
            <person name="Barbian K."/>
            <person name="Babar A."/>
            <person name="Rosenke K."/>
        </authorList>
    </citation>
    <scope>NUCLEOTIDE SEQUENCE</scope>
    <source>
        <strain evidence="18">86-2</strain>
    </source>
</reference>
<dbReference type="NCBIfam" id="NF008277">
    <property type="entry name" value="PRK11055.1"/>
    <property type="match status" value="1"/>
</dbReference>
<proteinExistence type="inferred from homology"/>
<dbReference type="UniPathway" id="UPA00242"/>
<dbReference type="AlphaFoldDB" id="A0A212JRI4"/>
<dbReference type="GO" id="GO:0004034">
    <property type="term" value="F:aldose 1-epimerase activity"/>
    <property type="evidence" value="ECO:0007669"/>
    <property type="project" value="UniProtKB-EC"/>
</dbReference>
<feature type="binding site" evidence="17">
    <location>
        <begin position="88"/>
        <end position="89"/>
    </location>
    <ligand>
        <name>beta-D-galactose</name>
        <dbReference type="ChEBI" id="CHEBI:27667"/>
    </ligand>
</feature>
<evidence type="ECO:0000256" key="15">
    <source>
        <dbReference type="PIRSR" id="PIRSR005096-1"/>
    </source>
</evidence>
<accession>A0A212JRI4</accession>
<evidence type="ECO:0000256" key="9">
    <source>
        <dbReference type="ARBA" id="ARBA00022490"/>
    </source>
</evidence>
<evidence type="ECO:0000256" key="2">
    <source>
        <dbReference type="ARBA" id="ARBA00001913"/>
    </source>
</evidence>
<protein>
    <recommendedName>
        <fullName evidence="8 14">Aldose 1-epimerase</fullName>
        <ecNumber evidence="7 14">5.1.3.3</ecNumber>
    </recommendedName>
</protein>
<keyword evidence="9" id="KW-0963">Cytoplasm</keyword>
<evidence type="ECO:0000256" key="8">
    <source>
        <dbReference type="ARBA" id="ARBA00014165"/>
    </source>
</evidence>
<dbReference type="Pfam" id="PF01263">
    <property type="entry name" value="Aldose_epim"/>
    <property type="match status" value="1"/>
</dbReference>
<feature type="active site" description="Proton acceptor" evidence="15">
    <location>
        <position position="322"/>
    </location>
</feature>
<dbReference type="InterPro" id="IPR014718">
    <property type="entry name" value="GH-type_carb-bd"/>
</dbReference>
<comment type="pathway">
    <text evidence="4 14">Carbohydrate metabolism; hexose metabolism.</text>
</comment>
<evidence type="ECO:0000256" key="13">
    <source>
        <dbReference type="ARBA" id="ARBA00023277"/>
    </source>
</evidence>
<evidence type="ECO:0000256" key="3">
    <source>
        <dbReference type="ARBA" id="ARBA00004496"/>
    </source>
</evidence>
<dbReference type="InterPro" id="IPR008183">
    <property type="entry name" value="Aldose_1/G6P_1-epimerase"/>
</dbReference>
<dbReference type="SUPFAM" id="SSF74650">
    <property type="entry name" value="Galactose mutarotase-like"/>
    <property type="match status" value="1"/>
</dbReference>
<organism evidence="18">
    <name type="scientific">uncultured Dysgonomonas sp</name>
    <dbReference type="NCBI Taxonomy" id="206096"/>
    <lineage>
        <taxon>Bacteria</taxon>
        <taxon>Pseudomonadati</taxon>
        <taxon>Bacteroidota</taxon>
        <taxon>Bacteroidia</taxon>
        <taxon>Bacteroidales</taxon>
        <taxon>Dysgonomonadaceae</taxon>
        <taxon>Dysgonomonas</taxon>
        <taxon>environmental samples</taxon>
    </lineage>
</organism>
<feature type="active site" description="Proton donor" evidence="15">
    <location>
        <position position="185"/>
    </location>
</feature>
<dbReference type="CDD" id="cd09019">
    <property type="entry name" value="galactose_mutarotase_like"/>
    <property type="match status" value="1"/>
</dbReference>
<evidence type="ECO:0000256" key="12">
    <source>
        <dbReference type="ARBA" id="ARBA00023235"/>
    </source>
</evidence>
<evidence type="ECO:0000256" key="10">
    <source>
        <dbReference type="ARBA" id="ARBA00022553"/>
    </source>
</evidence>
<dbReference type="EMBL" id="FLUL01000001">
    <property type="protein sequence ID" value="SBW01948.1"/>
    <property type="molecule type" value="Genomic_DNA"/>
</dbReference>
<feature type="binding site" evidence="17">
    <location>
        <begin position="185"/>
        <end position="187"/>
    </location>
    <ligand>
        <name>beta-D-galactose</name>
        <dbReference type="ChEBI" id="CHEBI:27667"/>
    </ligand>
</feature>
<feature type="binding site" evidence="16">
    <location>
        <position position="257"/>
    </location>
    <ligand>
        <name>beta-D-galactose</name>
        <dbReference type="ChEBI" id="CHEBI:27667"/>
    </ligand>
</feature>
<evidence type="ECO:0000256" key="17">
    <source>
        <dbReference type="PIRSR" id="PIRSR005096-3"/>
    </source>
</evidence>
<dbReference type="PANTHER" id="PTHR10091:SF0">
    <property type="entry name" value="GALACTOSE MUTAROTASE"/>
    <property type="match status" value="1"/>
</dbReference>
<dbReference type="PANTHER" id="PTHR10091">
    <property type="entry name" value="ALDOSE-1-EPIMERASE"/>
    <property type="match status" value="1"/>
</dbReference>
<sequence length="358" mass="39918">MQTELTKSKLNPTNFSGKVDGKDVKMYVLSNKNGLEATVINYGAKIVSLSVPDKNVQLTDVVLGHNNLNEYLNSEEPYFGAVCGRTGNRIAKGKFTLDGTTYELAINNGPNNLHGGLKGFNAVVWDAKQTDHQTLELTYLSKDGEERFPGNLNVKMIYKLTDDNSFDIDYEATTDKATILNLTNHSYFNLSGEGDPTINDHILVMHASSYLPTDDTAIPYGKAEPVKGTPFDFTTPHTIGERIEDDFEQLHFGKGYDHTMVLDKKEGELALAVECFSPKSGIQMNISTTEPSVQIYTGNWMTGNFEGKHGHRYPMRAAVCFETQHFPDSINKPEYPSVILRPGETFKSKTVHRFTIKK</sequence>
<evidence type="ECO:0000256" key="4">
    <source>
        <dbReference type="ARBA" id="ARBA00005028"/>
    </source>
</evidence>
<keyword evidence="10" id="KW-0597">Phosphoprotein</keyword>
<keyword evidence="12 14" id="KW-0413">Isomerase</keyword>
<comment type="cofactor">
    <cofactor evidence="2">
        <name>Ca(2+)</name>
        <dbReference type="ChEBI" id="CHEBI:29108"/>
    </cofactor>
</comment>
<dbReference type="GO" id="GO:0033499">
    <property type="term" value="P:galactose catabolic process via UDP-galactose, Leloir pathway"/>
    <property type="evidence" value="ECO:0007669"/>
    <property type="project" value="TreeGrafter"/>
</dbReference>
<dbReference type="RefSeq" id="WP_296949731.1">
    <property type="nucleotide sequence ID" value="NZ_LT599021.1"/>
</dbReference>
<evidence type="ECO:0000313" key="18">
    <source>
        <dbReference type="EMBL" id="SBW01948.1"/>
    </source>
</evidence>
<comment type="subunit">
    <text evidence="6">Monomer.</text>
</comment>
<evidence type="ECO:0000256" key="1">
    <source>
        <dbReference type="ARBA" id="ARBA00001614"/>
    </source>
</evidence>
<dbReference type="Gene3D" id="2.70.98.10">
    <property type="match status" value="1"/>
</dbReference>
<name>A0A212JRI4_9BACT</name>
<dbReference type="FunFam" id="2.70.98.10:FF:000003">
    <property type="entry name" value="Aldose 1-epimerase"/>
    <property type="match status" value="1"/>
</dbReference>
<dbReference type="EC" id="5.1.3.3" evidence="7 14"/>
<keyword evidence="11" id="KW-0106">Calcium</keyword>
<dbReference type="InterPro" id="IPR018052">
    <property type="entry name" value="Ald1_epimerase_CS"/>
</dbReference>
<dbReference type="GO" id="GO:0006006">
    <property type="term" value="P:glucose metabolic process"/>
    <property type="evidence" value="ECO:0007669"/>
    <property type="project" value="TreeGrafter"/>
</dbReference>
<evidence type="ECO:0000256" key="16">
    <source>
        <dbReference type="PIRSR" id="PIRSR005096-2"/>
    </source>
</evidence>
<comment type="subcellular location">
    <subcellularLocation>
        <location evidence="3">Cytoplasm</location>
    </subcellularLocation>
</comment>